<dbReference type="PANTHER" id="PTHR34825:SF1">
    <property type="entry name" value="AAA-ATPASE-LIKE DOMAIN-CONTAINING PROTEIN"/>
    <property type="match status" value="1"/>
</dbReference>
<proteinExistence type="predicted"/>
<dbReference type="Pfam" id="PF09820">
    <property type="entry name" value="AAA-ATPase_like"/>
    <property type="match status" value="1"/>
</dbReference>
<gene>
    <name evidence="2" type="ORF">IX84_12845</name>
</gene>
<evidence type="ECO:0000313" key="3">
    <source>
        <dbReference type="Proteomes" id="UP000029736"/>
    </source>
</evidence>
<keyword evidence="3" id="KW-1185">Reference proteome</keyword>
<organism evidence="2 3">
    <name type="scientific">Phaeodactylibacter xiamenensis</name>
    <dbReference type="NCBI Taxonomy" id="1524460"/>
    <lineage>
        <taxon>Bacteria</taxon>
        <taxon>Pseudomonadati</taxon>
        <taxon>Bacteroidota</taxon>
        <taxon>Saprospiria</taxon>
        <taxon>Saprospirales</taxon>
        <taxon>Haliscomenobacteraceae</taxon>
        <taxon>Phaeodactylibacter</taxon>
    </lineage>
</organism>
<dbReference type="Proteomes" id="UP000029736">
    <property type="component" value="Unassembled WGS sequence"/>
</dbReference>
<dbReference type="EMBL" id="JPOS01000030">
    <property type="protein sequence ID" value="KGE87787.1"/>
    <property type="molecule type" value="Genomic_DNA"/>
</dbReference>
<accession>A0A098S9L2</accession>
<dbReference type="Pfam" id="PF08011">
    <property type="entry name" value="PDDEXK_9"/>
    <property type="match status" value="1"/>
</dbReference>
<dbReference type="OrthoDB" id="9776605at2"/>
<evidence type="ECO:0000259" key="1">
    <source>
        <dbReference type="Pfam" id="PF09820"/>
    </source>
</evidence>
<feature type="domain" description="AAA-ATPase-like" evidence="1">
    <location>
        <begin position="4"/>
        <end position="199"/>
    </location>
</feature>
<protein>
    <recommendedName>
        <fullName evidence="1">AAA-ATPase-like domain-containing protein</fullName>
    </recommendedName>
</protein>
<dbReference type="InterPro" id="IPR012547">
    <property type="entry name" value="PDDEXK_9"/>
</dbReference>
<reference evidence="2 3" key="1">
    <citation type="journal article" date="2014" name="Int. J. Syst. Evol. Microbiol.">
        <title>Phaeodactylibacter xiamenensis gen. nov., sp. nov., a member of the family Saprospiraceae isolated from the marine alga Phaeodactylum tricornutum.</title>
        <authorList>
            <person name="Chen Z.Jr."/>
            <person name="Lei X."/>
            <person name="Lai Q."/>
            <person name="Li Y."/>
            <person name="Zhang B."/>
            <person name="Zhang J."/>
            <person name="Zhang H."/>
            <person name="Yang L."/>
            <person name="Zheng W."/>
            <person name="Tian Y."/>
            <person name="Yu Z."/>
            <person name="Xu H.Jr."/>
            <person name="Zheng T."/>
        </authorList>
    </citation>
    <scope>NUCLEOTIDE SEQUENCE [LARGE SCALE GENOMIC DNA]</scope>
    <source>
        <strain evidence="2 3">KD52</strain>
    </source>
</reference>
<dbReference type="InterPro" id="IPR027417">
    <property type="entry name" value="P-loop_NTPase"/>
</dbReference>
<dbReference type="RefSeq" id="WP_044220852.1">
    <property type="nucleotide sequence ID" value="NZ_JBKAGJ010000051.1"/>
</dbReference>
<comment type="caution">
    <text evidence="2">The sequence shown here is derived from an EMBL/GenBank/DDBJ whole genome shotgun (WGS) entry which is preliminary data.</text>
</comment>
<sequence length="504" mass="58317">MKYPIGIQDFRELREGGYVYVDKTKTLFNILQQGGGYYHLHRPRRFGKSLLLSTMNELYRGNRELFEGLWIDNHWDWEGMQRPVIWLKFSSQGIRTMGLEAGLDAMLNGEANRLGIQLEKATFDLQFKELIQKASKENKVVLLIDEYDKPIIDYLDDPQVAEAHREILKSFYSILKDSDPYLELIFITGVSAFSKVSIFSDLNNLYNLSLVAAARTLLGITQDELEHYFAEPLARVDKAKVRQWYNGYSWGGTEKVYNPFSILSFFQGGGEYSNFWFETGTPTFLIREMKKRAYYFPERIEVSQNKLNAFDLTRLDPISVLFQTGYLTILKYEPEDHLYTLDYPNMEVRQSMEQSLLHEYLEGPIQDPLARVAGLRNALREGDIEGMVRIINALFASMPYDLWPQQQTERFFHAIIHLTFDLLGTYIRSEVHTANGRCDALVETADRIYALEFKLDKSAAEALQQIFDKGYLQPYADSPKQRVAVGLNFSSEERAVVAWESEVL</sequence>
<name>A0A098S9L2_9BACT</name>
<dbReference type="PANTHER" id="PTHR34825">
    <property type="entry name" value="CONSERVED PROTEIN, WITH A WEAK D-GALACTARATE DEHYDRATASE/ALTRONATE HYDROLASE DOMAIN"/>
    <property type="match status" value="1"/>
</dbReference>
<dbReference type="InterPro" id="IPR018631">
    <property type="entry name" value="AAA-ATPase-like_dom"/>
</dbReference>
<dbReference type="AlphaFoldDB" id="A0A098S9L2"/>
<dbReference type="STRING" id="1524460.IX84_12845"/>
<evidence type="ECO:0000313" key="2">
    <source>
        <dbReference type="EMBL" id="KGE87787.1"/>
    </source>
</evidence>
<dbReference type="SUPFAM" id="SSF52540">
    <property type="entry name" value="P-loop containing nucleoside triphosphate hydrolases"/>
    <property type="match status" value="1"/>
</dbReference>